<sequence>MDECTIDEQKYKSKPLEVDIRIMSNDRNTTIHEGHIYGHPRHSHSVICRRRHTIKPLSSCRPVAISPRHRSVKPVFSHPDVRSHRLTTQPFVYGASVHAVFCNHYGLVFS</sequence>
<proteinExistence type="predicted"/>
<accession>A0A485LTA2</accession>
<dbReference type="Proteomes" id="UP000332933">
    <property type="component" value="Unassembled WGS sequence"/>
</dbReference>
<reference evidence="2 3" key="1">
    <citation type="submission" date="2019-03" db="EMBL/GenBank/DDBJ databases">
        <authorList>
            <person name="Gaulin E."/>
            <person name="Dumas B."/>
        </authorList>
    </citation>
    <scope>NUCLEOTIDE SEQUENCE [LARGE SCALE GENOMIC DNA]</scope>
    <source>
        <strain evidence="2">CBS 568.67</strain>
    </source>
</reference>
<dbReference type="AlphaFoldDB" id="A0A485LTA2"/>
<dbReference type="EMBL" id="CAADRA010007566">
    <property type="protein sequence ID" value="VFU02091.1"/>
    <property type="molecule type" value="Genomic_DNA"/>
</dbReference>
<name>A0A485LTA2_9STRA</name>
<gene>
    <name evidence="2" type="primary">Aste57867_25468</name>
    <name evidence="1" type="ORF">As57867_025389</name>
    <name evidence="2" type="ORF">ASTE57867_25468</name>
</gene>
<dbReference type="EMBL" id="VJMH01007540">
    <property type="protein sequence ID" value="KAF0682380.1"/>
    <property type="molecule type" value="Genomic_DNA"/>
</dbReference>
<evidence type="ECO:0000313" key="3">
    <source>
        <dbReference type="Proteomes" id="UP000332933"/>
    </source>
</evidence>
<protein>
    <submittedName>
        <fullName evidence="2">Aste57867_25468 protein</fullName>
    </submittedName>
</protein>
<organism evidence="2 3">
    <name type="scientific">Aphanomyces stellatus</name>
    <dbReference type="NCBI Taxonomy" id="120398"/>
    <lineage>
        <taxon>Eukaryota</taxon>
        <taxon>Sar</taxon>
        <taxon>Stramenopiles</taxon>
        <taxon>Oomycota</taxon>
        <taxon>Saprolegniomycetes</taxon>
        <taxon>Saprolegniales</taxon>
        <taxon>Verrucalvaceae</taxon>
        <taxon>Aphanomyces</taxon>
    </lineage>
</organism>
<evidence type="ECO:0000313" key="2">
    <source>
        <dbReference type="EMBL" id="VFU02091.1"/>
    </source>
</evidence>
<keyword evidence="3" id="KW-1185">Reference proteome</keyword>
<evidence type="ECO:0000313" key="1">
    <source>
        <dbReference type="EMBL" id="KAF0682380.1"/>
    </source>
</evidence>
<reference evidence="1" key="2">
    <citation type="submission" date="2019-06" db="EMBL/GenBank/DDBJ databases">
        <title>Genomics analysis of Aphanomyces spp. identifies a new class of oomycete effector associated with host adaptation.</title>
        <authorList>
            <person name="Gaulin E."/>
        </authorList>
    </citation>
    <scope>NUCLEOTIDE SEQUENCE</scope>
    <source>
        <strain evidence="1">CBS 578.67</strain>
    </source>
</reference>